<dbReference type="NCBIfam" id="TIGR00229">
    <property type="entry name" value="sensory_box"/>
    <property type="match status" value="1"/>
</dbReference>
<dbReference type="PROSITE" id="PS50883">
    <property type="entry name" value="EAL"/>
    <property type="match status" value="1"/>
</dbReference>
<dbReference type="PANTHER" id="PTHR44757">
    <property type="entry name" value="DIGUANYLATE CYCLASE DGCP"/>
    <property type="match status" value="1"/>
</dbReference>
<dbReference type="EMBL" id="JYFN01000001">
    <property type="protein sequence ID" value="KJE25516.1"/>
    <property type="molecule type" value="Genomic_DNA"/>
</dbReference>
<dbReference type="NCBIfam" id="TIGR00254">
    <property type="entry name" value="GGDEF"/>
    <property type="match status" value="1"/>
</dbReference>
<dbReference type="OrthoDB" id="3291786at2"/>
<dbReference type="InterPro" id="IPR001633">
    <property type="entry name" value="EAL_dom"/>
</dbReference>
<reference evidence="5 6" key="2">
    <citation type="journal article" date="2016" name="Genome Announc.">
        <title>Permanent Draft Genome Sequences for Two Variants of Frankia sp. Strain CpI1, the First Frankia Strain Isolated from Root Nodules of Comptonia peregrina.</title>
        <authorList>
            <person name="Oshone R."/>
            <person name="Hurst S.G.IV."/>
            <person name="Abebe-Akele F."/>
            <person name="Simpson S."/>
            <person name="Morris K."/>
            <person name="Thomas W.K."/>
            <person name="Tisa L.S."/>
        </authorList>
    </citation>
    <scope>NUCLEOTIDE SEQUENCE [LARGE SCALE GENOMIC DNA]</scope>
    <source>
        <strain evidence="6">CpI1-S</strain>
    </source>
</reference>
<dbReference type="InterPro" id="IPR029016">
    <property type="entry name" value="GAF-like_dom_sf"/>
</dbReference>
<sequence>MVQERPDLFELLNLAVTVTDLRSGRLRRANAAACDLLGRSEDELIGTYWQDVTVPEERALWHEEIHRPGQHDPPSRRLVRLWRPDHSTVHVLVTSATVPGPAGWEILSQLQDVSDEITANDRLRLILDNTPVSMFLVDRAGFVLASEGLMDATLSRLAEHPDISVFTLFEDLPNALGLLQAALAGRPLHNVIEAFGRCFDLHLMPIEGPEGEVSYLTCVATDVTEHQQALATLRTRSVEQAMVADLGQQALESLDAASMWTRAARILAEHLAAGTVRIHELDDTGRRTRTLADVSPAAESPHDTESPHNTGSPADLARADLARADGGTDGAWCPPQPPAGAVIGGHELVVSTGRGDRPSAVIEVSRPAPAPAFSEQDVQFVRSVGAVLGAAAVRFRMEDEIRRRSLRDGLTGLPNRTALLDRLDRALQRARGDGTRIGVLFIDLDGFKTVNDTLGHQAGDHLLRLTADRLEHAVRPADVVGRLSGDEFAVLCEDVDSPAVIEAIADRVLATLDTPCVLRERTVVLSASIGIALSEPETADGEDLLNAADIAMYAAKRRGPGRRLAFDEVMRTRLMAQITENDELRRAVSADELVMRYRPIQDIDREVAGAEALPHWRHPHRGLVPPAQFLPDPAHVGLRVPIDRWAVGRACRAAAGWADERADGAPPPLLTVAVSSRCLVEARFVPELDVLLAATGGDLRYRLCLQIAEREVADDETALSAVFGELRRLGVDLCVDDYGSARTMASAMNRVPFGYIRLNGTFVDGVDRSPVRHAASGALMHFAHELGIRTMAGDVGTASQWETLRALRCDLFLGPVIGPSTAGLPRLAGRGNEPDTARRPAAPSRGR</sequence>
<dbReference type="SUPFAM" id="SSF55785">
    <property type="entry name" value="PYP-like sensor domain (PAS domain)"/>
    <property type="match status" value="2"/>
</dbReference>
<dbReference type="Pfam" id="PF00989">
    <property type="entry name" value="PAS"/>
    <property type="match status" value="1"/>
</dbReference>
<evidence type="ECO:0000313" key="6">
    <source>
        <dbReference type="Proteomes" id="UP000032545"/>
    </source>
</evidence>
<evidence type="ECO:0000259" key="3">
    <source>
        <dbReference type="PROSITE" id="PS50883"/>
    </source>
</evidence>
<dbReference type="SMART" id="SM00267">
    <property type="entry name" value="GGDEF"/>
    <property type="match status" value="1"/>
</dbReference>
<gene>
    <name evidence="5" type="ORF">FF36_00132</name>
</gene>
<feature type="region of interest" description="Disordered" evidence="1">
    <location>
        <begin position="823"/>
        <end position="847"/>
    </location>
</feature>
<dbReference type="InterPro" id="IPR035965">
    <property type="entry name" value="PAS-like_dom_sf"/>
</dbReference>
<protein>
    <submittedName>
        <fullName evidence="5">PAS domain S-box/diguanylate cyclase (GGDEF) domain-containing protein</fullName>
    </submittedName>
</protein>
<keyword evidence="6" id="KW-1185">Reference proteome</keyword>
<dbReference type="InterPro" id="IPR035919">
    <property type="entry name" value="EAL_sf"/>
</dbReference>
<dbReference type="CDD" id="cd01949">
    <property type="entry name" value="GGDEF"/>
    <property type="match status" value="1"/>
</dbReference>
<dbReference type="Gene3D" id="3.30.450.20">
    <property type="entry name" value="PAS domain"/>
    <property type="match status" value="2"/>
</dbReference>
<dbReference type="PANTHER" id="PTHR44757:SF2">
    <property type="entry name" value="BIOFILM ARCHITECTURE MAINTENANCE PROTEIN MBAA"/>
    <property type="match status" value="1"/>
</dbReference>
<dbReference type="SMART" id="SM00052">
    <property type="entry name" value="EAL"/>
    <property type="match status" value="1"/>
</dbReference>
<dbReference type="Proteomes" id="UP000032545">
    <property type="component" value="Unassembled WGS sequence"/>
</dbReference>
<dbReference type="SMART" id="SM00091">
    <property type="entry name" value="PAS"/>
    <property type="match status" value="2"/>
</dbReference>
<reference evidence="6" key="1">
    <citation type="submission" date="2015-02" db="EMBL/GenBank/DDBJ databases">
        <title>Draft Genome of Frankia sp. CpI1-S.</title>
        <authorList>
            <person name="Oshone R.T."/>
            <person name="Ngom M."/>
            <person name="Ghodhbane-Gtari F."/>
            <person name="Gtari M."/>
            <person name="Morris K."/>
            <person name="Thomas K."/>
            <person name="Sen A."/>
            <person name="Tisa L.S."/>
        </authorList>
    </citation>
    <scope>NUCLEOTIDE SEQUENCE [LARGE SCALE GENOMIC DNA]</scope>
    <source>
        <strain evidence="6">CpI1-S</strain>
    </source>
</reference>
<dbReference type="Pfam" id="PF00990">
    <property type="entry name" value="GGDEF"/>
    <property type="match status" value="1"/>
</dbReference>
<proteinExistence type="predicted"/>
<dbReference type="PROSITE" id="PS50112">
    <property type="entry name" value="PAS"/>
    <property type="match status" value="1"/>
</dbReference>
<dbReference type="InterPro" id="IPR043128">
    <property type="entry name" value="Rev_trsase/Diguanyl_cyclase"/>
</dbReference>
<dbReference type="SUPFAM" id="SSF141868">
    <property type="entry name" value="EAL domain-like"/>
    <property type="match status" value="1"/>
</dbReference>
<evidence type="ECO:0000313" key="5">
    <source>
        <dbReference type="EMBL" id="KJE25516.1"/>
    </source>
</evidence>
<comment type="caution">
    <text evidence="5">The sequence shown here is derived from an EMBL/GenBank/DDBJ whole genome shotgun (WGS) entry which is preliminary data.</text>
</comment>
<evidence type="ECO:0000259" key="2">
    <source>
        <dbReference type="PROSITE" id="PS50112"/>
    </source>
</evidence>
<dbReference type="SUPFAM" id="SSF55073">
    <property type="entry name" value="Nucleotide cyclase"/>
    <property type="match status" value="1"/>
</dbReference>
<dbReference type="InterPro" id="IPR029787">
    <property type="entry name" value="Nucleotide_cyclase"/>
</dbReference>
<feature type="domain" description="GGDEF" evidence="4">
    <location>
        <begin position="435"/>
        <end position="568"/>
    </location>
</feature>
<dbReference type="InterPro" id="IPR000014">
    <property type="entry name" value="PAS"/>
</dbReference>
<dbReference type="AlphaFoldDB" id="A0A0D8BMY1"/>
<feature type="domain" description="PAS" evidence="2">
    <location>
        <begin position="8"/>
        <end position="72"/>
    </location>
</feature>
<dbReference type="Gene3D" id="3.30.70.270">
    <property type="match status" value="1"/>
</dbReference>
<dbReference type="Gene3D" id="3.20.20.450">
    <property type="entry name" value="EAL domain"/>
    <property type="match status" value="1"/>
</dbReference>
<dbReference type="PROSITE" id="PS50887">
    <property type="entry name" value="GGDEF"/>
    <property type="match status" value="1"/>
</dbReference>
<dbReference type="CDD" id="cd01948">
    <property type="entry name" value="EAL"/>
    <property type="match status" value="1"/>
</dbReference>
<dbReference type="InterPro" id="IPR000160">
    <property type="entry name" value="GGDEF_dom"/>
</dbReference>
<dbReference type="SUPFAM" id="SSF55781">
    <property type="entry name" value="GAF domain-like"/>
    <property type="match status" value="1"/>
</dbReference>
<feature type="domain" description="EAL" evidence="3">
    <location>
        <begin position="577"/>
        <end position="834"/>
    </location>
</feature>
<evidence type="ECO:0000256" key="1">
    <source>
        <dbReference type="SAM" id="MobiDB-lite"/>
    </source>
</evidence>
<dbReference type="RefSeq" id="WP_044882947.1">
    <property type="nucleotide sequence ID" value="NZ_JYFN01000001.1"/>
</dbReference>
<dbReference type="PATRIC" id="fig|1502723.3.peg.149"/>
<dbReference type="Gene3D" id="3.30.450.40">
    <property type="match status" value="1"/>
</dbReference>
<dbReference type="CDD" id="cd00130">
    <property type="entry name" value="PAS"/>
    <property type="match status" value="1"/>
</dbReference>
<dbReference type="InterPro" id="IPR013767">
    <property type="entry name" value="PAS_fold"/>
</dbReference>
<dbReference type="InterPro" id="IPR052155">
    <property type="entry name" value="Biofilm_reg_signaling"/>
</dbReference>
<feature type="region of interest" description="Disordered" evidence="1">
    <location>
        <begin position="292"/>
        <end position="314"/>
    </location>
</feature>
<organism evidence="5 6">
    <name type="scientific">Frankia torreyi</name>
    <dbReference type="NCBI Taxonomy" id="1856"/>
    <lineage>
        <taxon>Bacteria</taxon>
        <taxon>Bacillati</taxon>
        <taxon>Actinomycetota</taxon>
        <taxon>Actinomycetes</taxon>
        <taxon>Frankiales</taxon>
        <taxon>Frankiaceae</taxon>
        <taxon>Frankia</taxon>
    </lineage>
</organism>
<dbReference type="Pfam" id="PF00563">
    <property type="entry name" value="EAL"/>
    <property type="match status" value="1"/>
</dbReference>
<dbReference type="GO" id="GO:0006355">
    <property type="term" value="P:regulation of DNA-templated transcription"/>
    <property type="evidence" value="ECO:0007669"/>
    <property type="project" value="InterPro"/>
</dbReference>
<accession>A0A0D8BMY1</accession>
<evidence type="ECO:0000259" key="4">
    <source>
        <dbReference type="PROSITE" id="PS50887"/>
    </source>
</evidence>
<name>A0A0D8BMY1_9ACTN</name>